<sequence length="348" mass="38262">MLSSYAGYPHSGSSSSIYAPHNTQHPPAFSYPHRSEDSFIPSSHMDERRVSQKRRNPIIHPMDGPSVGNCYAASSSNPQFPRYMPPNPIPVPEPCPPRMPSNMVAPSYWSDRPFGNHGGSQRNVRGRHDHNSIHMGDIPSVACSSSSTHGPPPHANAIGPSLSSALPQDRAPFSVPLRAVPPGPGGGGSARSRRLRDSYHAFHPLIIDENNLRGSAAERFMMLDQLVIHESREDSDPHWDMRLDIDDMSYEELLALGERIGNVNTGLADEKISSCVMEITCCSSARAQDGKENARCVVCLEEYKFKDSVGKLKCGHDYHADCIKKWLQVKNVCPICKASAADDREGIE</sequence>
<dbReference type="PROSITE" id="PS50089">
    <property type="entry name" value="ZF_RING_2"/>
    <property type="match status" value="1"/>
</dbReference>
<keyword evidence="6" id="KW-0833">Ubl conjugation pathway</keyword>
<protein>
    <recommendedName>
        <fullName evidence="2">RING-type E3 ubiquitin transferase</fullName>
        <ecNumber evidence="2">2.3.2.27</ecNumber>
    </recommendedName>
</protein>
<dbReference type="Gene3D" id="3.30.40.10">
    <property type="entry name" value="Zinc/RING finger domain, C3HC4 (zinc finger)"/>
    <property type="match status" value="1"/>
</dbReference>
<dbReference type="OrthoDB" id="8062037at2759"/>
<evidence type="ECO:0000256" key="3">
    <source>
        <dbReference type="ARBA" id="ARBA00022679"/>
    </source>
</evidence>
<keyword evidence="7" id="KW-0862">Zinc</keyword>
<evidence type="ECO:0000256" key="4">
    <source>
        <dbReference type="ARBA" id="ARBA00022723"/>
    </source>
</evidence>
<evidence type="ECO:0000256" key="7">
    <source>
        <dbReference type="ARBA" id="ARBA00022833"/>
    </source>
</evidence>
<dbReference type="PANTHER" id="PTHR22937:SF65">
    <property type="entry name" value="E3 UBIQUITIN-PROTEIN LIGASE ARK2C"/>
    <property type="match status" value="1"/>
</dbReference>
<evidence type="ECO:0000256" key="9">
    <source>
        <dbReference type="SAM" id="MobiDB-lite"/>
    </source>
</evidence>
<name>A0A835KHE3_9POAL</name>
<dbReference type="InterPro" id="IPR045191">
    <property type="entry name" value="MBR1/2-like"/>
</dbReference>
<dbReference type="GO" id="GO:0061630">
    <property type="term" value="F:ubiquitin protein ligase activity"/>
    <property type="evidence" value="ECO:0007669"/>
    <property type="project" value="UniProtKB-EC"/>
</dbReference>
<feature type="domain" description="RING-type" evidence="10">
    <location>
        <begin position="296"/>
        <end position="337"/>
    </location>
</feature>
<dbReference type="AlphaFoldDB" id="A0A835KHE3"/>
<feature type="region of interest" description="Disordered" evidence="9">
    <location>
        <begin position="114"/>
        <end position="169"/>
    </location>
</feature>
<dbReference type="InterPro" id="IPR001841">
    <property type="entry name" value="Znf_RING"/>
</dbReference>
<evidence type="ECO:0000313" key="11">
    <source>
        <dbReference type="EMBL" id="KAF8725977.1"/>
    </source>
</evidence>
<evidence type="ECO:0000313" key="12">
    <source>
        <dbReference type="Proteomes" id="UP000636709"/>
    </source>
</evidence>
<feature type="compositionally biased region" description="Polar residues" evidence="9">
    <location>
        <begin position="11"/>
        <end position="25"/>
    </location>
</feature>
<reference evidence="11" key="1">
    <citation type="submission" date="2020-07" db="EMBL/GenBank/DDBJ databases">
        <title>Genome sequence and genetic diversity analysis of an under-domesticated orphan crop, white fonio (Digitaria exilis).</title>
        <authorList>
            <person name="Bennetzen J.L."/>
            <person name="Chen S."/>
            <person name="Ma X."/>
            <person name="Wang X."/>
            <person name="Yssel A.E.J."/>
            <person name="Chaluvadi S.R."/>
            <person name="Johnson M."/>
            <person name="Gangashetty P."/>
            <person name="Hamidou F."/>
            <person name="Sanogo M.D."/>
            <person name="Zwaenepoel A."/>
            <person name="Wallace J."/>
            <person name="Van De Peer Y."/>
            <person name="Van Deynze A."/>
        </authorList>
    </citation>
    <scope>NUCLEOTIDE SEQUENCE</scope>
    <source>
        <tissue evidence="11">Leaves</tissue>
    </source>
</reference>
<dbReference type="EMBL" id="JACEFO010001653">
    <property type="protein sequence ID" value="KAF8725977.1"/>
    <property type="molecule type" value="Genomic_DNA"/>
</dbReference>
<organism evidence="11 12">
    <name type="scientific">Digitaria exilis</name>
    <dbReference type="NCBI Taxonomy" id="1010633"/>
    <lineage>
        <taxon>Eukaryota</taxon>
        <taxon>Viridiplantae</taxon>
        <taxon>Streptophyta</taxon>
        <taxon>Embryophyta</taxon>
        <taxon>Tracheophyta</taxon>
        <taxon>Spermatophyta</taxon>
        <taxon>Magnoliopsida</taxon>
        <taxon>Liliopsida</taxon>
        <taxon>Poales</taxon>
        <taxon>Poaceae</taxon>
        <taxon>PACMAD clade</taxon>
        <taxon>Panicoideae</taxon>
        <taxon>Panicodae</taxon>
        <taxon>Paniceae</taxon>
        <taxon>Anthephorinae</taxon>
        <taxon>Digitaria</taxon>
    </lineage>
</organism>
<dbReference type="SMART" id="SM00184">
    <property type="entry name" value="RING"/>
    <property type="match status" value="1"/>
</dbReference>
<evidence type="ECO:0000256" key="6">
    <source>
        <dbReference type="ARBA" id="ARBA00022786"/>
    </source>
</evidence>
<dbReference type="Proteomes" id="UP000636709">
    <property type="component" value="Unassembled WGS sequence"/>
</dbReference>
<feature type="region of interest" description="Disordered" evidence="9">
    <location>
        <begin position="1"/>
        <end position="74"/>
    </location>
</feature>
<evidence type="ECO:0000256" key="1">
    <source>
        <dbReference type="ARBA" id="ARBA00000900"/>
    </source>
</evidence>
<keyword evidence="12" id="KW-1185">Reference proteome</keyword>
<evidence type="ECO:0000256" key="5">
    <source>
        <dbReference type="ARBA" id="ARBA00022771"/>
    </source>
</evidence>
<comment type="caution">
    <text evidence="11">The sequence shown here is derived from an EMBL/GenBank/DDBJ whole genome shotgun (WGS) entry which is preliminary data.</text>
</comment>
<evidence type="ECO:0000256" key="8">
    <source>
        <dbReference type="PROSITE-ProRule" id="PRU00175"/>
    </source>
</evidence>
<dbReference type="SUPFAM" id="SSF57850">
    <property type="entry name" value="RING/U-box"/>
    <property type="match status" value="1"/>
</dbReference>
<dbReference type="Pfam" id="PF13639">
    <property type="entry name" value="zf-RING_2"/>
    <property type="match status" value="1"/>
</dbReference>
<keyword evidence="3" id="KW-0808">Transferase</keyword>
<dbReference type="EC" id="2.3.2.27" evidence="2"/>
<dbReference type="PANTHER" id="PTHR22937">
    <property type="entry name" value="E3 UBIQUITIN-PROTEIN LIGASE RNF165"/>
    <property type="match status" value="1"/>
</dbReference>
<accession>A0A835KHE3</accession>
<evidence type="ECO:0000256" key="2">
    <source>
        <dbReference type="ARBA" id="ARBA00012483"/>
    </source>
</evidence>
<proteinExistence type="predicted"/>
<comment type="catalytic activity">
    <reaction evidence="1">
        <text>S-ubiquitinyl-[E2 ubiquitin-conjugating enzyme]-L-cysteine + [acceptor protein]-L-lysine = [E2 ubiquitin-conjugating enzyme]-L-cysteine + N(6)-ubiquitinyl-[acceptor protein]-L-lysine.</text>
        <dbReference type="EC" id="2.3.2.27"/>
    </reaction>
</comment>
<keyword evidence="5 8" id="KW-0863">Zinc-finger</keyword>
<dbReference type="InterPro" id="IPR013083">
    <property type="entry name" value="Znf_RING/FYVE/PHD"/>
</dbReference>
<gene>
    <name evidence="11" type="ORF">HU200_020554</name>
</gene>
<dbReference type="GO" id="GO:0008270">
    <property type="term" value="F:zinc ion binding"/>
    <property type="evidence" value="ECO:0007669"/>
    <property type="project" value="UniProtKB-KW"/>
</dbReference>
<dbReference type="CDD" id="cd16469">
    <property type="entry name" value="RING-H2_RNF24-like"/>
    <property type="match status" value="1"/>
</dbReference>
<evidence type="ECO:0000259" key="10">
    <source>
        <dbReference type="PROSITE" id="PS50089"/>
    </source>
</evidence>
<keyword evidence="4" id="KW-0479">Metal-binding</keyword>